<dbReference type="CDD" id="cd19481">
    <property type="entry name" value="RecA-like_protease"/>
    <property type="match status" value="1"/>
</dbReference>
<dbReference type="SMART" id="SM00382">
    <property type="entry name" value="AAA"/>
    <property type="match status" value="1"/>
</dbReference>
<sequence length="695" mass="78483">MLDKTEKNWQQCNHQNLLVEIAEIKQMLLVHLQKGHTQQVVAAGRPLRVLRRDMGSKLGGDYQVGELALLREGEPPACRPQETALTLDKLCETLGLSRFERGLLLLCAGMELDPELPTLFARINPQACPDLALALTLFDGHWSALAPESPLNYYQLIEQHPDHIHVSRKSLTISPWALLYLTGDFSREPLLDACLIPITTQRLILDSHQRSVEQLYRIWRHDNGDIPVVPQLVVASGDEQRQIAALAAEEDEQPLYELNLYNLPLRSDELQRYRRLVEREILTHGCLILIDCQRLQTGGEPEADLYPLRHLLDQLTQVLPTAFVLSARQPITLPTTQVQHLQLPHLTQAEQIELWQYSLAVNNKELLDCQSDTALNATLHQLSAQFHLDGQQVRSIATMAKQTADDTPAALQDSLWQHSREQCRRHLQGLAQVIPPGPLGWDDLILPDTETATLQAMVSQINLRQQVYQQWGFAKQVPYGLGISALFSGSSGTGKTLAARIIASQLQLDLYHIDLSSVVDKYIGETEKNLDKIFQAAENSGAILLFDEADALFGQRSQVQDSRDRYANMGISFLLQRMESYSGLSILTTNLRSSMDDAFIRRLRFIVPFPFPDETQRQRIWRQIFPAIAPTTAIDYHKLARLILAGGSIRNIALHAAFRAAEEEQDITMAHLLHATRREYEKAEKTLDEGLVGDW</sequence>
<dbReference type="SUPFAM" id="SSF52540">
    <property type="entry name" value="P-loop containing nucleoside triphosphate hydrolases"/>
    <property type="match status" value="1"/>
</dbReference>
<dbReference type="Proteomes" id="UP000242502">
    <property type="component" value="Unassembled WGS sequence"/>
</dbReference>
<name>A0A1D2QS83_9GAMM</name>
<dbReference type="GO" id="GO:0016887">
    <property type="term" value="F:ATP hydrolysis activity"/>
    <property type="evidence" value="ECO:0007669"/>
    <property type="project" value="InterPro"/>
</dbReference>
<dbReference type="Gene3D" id="3.40.50.300">
    <property type="entry name" value="P-loop containing nucleotide triphosphate hydrolases"/>
    <property type="match status" value="1"/>
</dbReference>
<dbReference type="PANTHER" id="PTHR46411">
    <property type="entry name" value="FAMILY ATPASE, PUTATIVE-RELATED"/>
    <property type="match status" value="1"/>
</dbReference>
<organism evidence="2 3">
    <name type="scientific">Candidatus Endobugula sertula</name>
    <name type="common">Bugula neritina bacterial symbiont</name>
    <dbReference type="NCBI Taxonomy" id="62101"/>
    <lineage>
        <taxon>Bacteria</taxon>
        <taxon>Pseudomonadati</taxon>
        <taxon>Pseudomonadota</taxon>
        <taxon>Gammaproteobacteria</taxon>
        <taxon>Cellvibrionales</taxon>
        <taxon>Cellvibrionaceae</taxon>
        <taxon>Candidatus Endobugula</taxon>
    </lineage>
</organism>
<gene>
    <name evidence="2" type="ORF">AB835_03825</name>
</gene>
<evidence type="ECO:0000259" key="1">
    <source>
        <dbReference type="SMART" id="SM00382"/>
    </source>
</evidence>
<dbReference type="AlphaFoldDB" id="A0A1D2QS83"/>
<accession>A0A1D2QS83</accession>
<comment type="caution">
    <text evidence="2">The sequence shown here is derived from an EMBL/GenBank/DDBJ whole genome shotgun (WGS) entry which is preliminary data.</text>
</comment>
<proteinExistence type="predicted"/>
<dbReference type="STRING" id="62101.AB835_03825"/>
<evidence type="ECO:0000313" key="2">
    <source>
        <dbReference type="EMBL" id="ODS24437.1"/>
    </source>
</evidence>
<protein>
    <recommendedName>
        <fullName evidence="1">AAA+ ATPase domain-containing protein</fullName>
    </recommendedName>
</protein>
<reference evidence="2 3" key="1">
    <citation type="journal article" date="2016" name="Appl. Environ. Microbiol.">
        <title>Lack of Overt Genome Reduction in the Bryostatin-Producing Bryozoan Symbiont "Candidatus Endobugula sertula".</title>
        <authorList>
            <person name="Miller I.J."/>
            <person name="Vanee N."/>
            <person name="Fong S.S."/>
            <person name="Lim-Fong G.E."/>
            <person name="Kwan J.C."/>
        </authorList>
    </citation>
    <scope>NUCLEOTIDE SEQUENCE [LARGE SCALE GENOMIC DNA]</scope>
    <source>
        <strain evidence="2">AB1-4</strain>
    </source>
</reference>
<dbReference type="Pfam" id="PF00004">
    <property type="entry name" value="AAA"/>
    <property type="match status" value="1"/>
</dbReference>
<dbReference type="InterPro" id="IPR003959">
    <property type="entry name" value="ATPase_AAA_core"/>
</dbReference>
<dbReference type="InterPro" id="IPR027417">
    <property type="entry name" value="P-loop_NTPase"/>
</dbReference>
<dbReference type="EMBL" id="MDLC01000009">
    <property type="protein sequence ID" value="ODS24437.1"/>
    <property type="molecule type" value="Genomic_DNA"/>
</dbReference>
<evidence type="ECO:0000313" key="3">
    <source>
        <dbReference type="Proteomes" id="UP000242502"/>
    </source>
</evidence>
<feature type="domain" description="AAA+ ATPase" evidence="1">
    <location>
        <begin position="481"/>
        <end position="613"/>
    </location>
</feature>
<dbReference type="GO" id="GO:0005524">
    <property type="term" value="F:ATP binding"/>
    <property type="evidence" value="ECO:0007669"/>
    <property type="project" value="InterPro"/>
</dbReference>
<dbReference type="PANTHER" id="PTHR46411:SF3">
    <property type="entry name" value="AAA+ ATPASE DOMAIN-CONTAINING PROTEIN"/>
    <property type="match status" value="1"/>
</dbReference>
<dbReference type="InterPro" id="IPR003593">
    <property type="entry name" value="AAA+_ATPase"/>
</dbReference>
<dbReference type="Pfam" id="PF22977">
    <property type="entry name" value="WHD"/>
    <property type="match status" value="1"/>
</dbReference>
<dbReference type="InterPro" id="IPR054472">
    <property type="entry name" value="WHD"/>
</dbReference>